<dbReference type="PANTHER" id="PTHR33164:SF43">
    <property type="entry name" value="HTH-TYPE TRANSCRIPTIONAL REPRESSOR YETL"/>
    <property type="match status" value="1"/>
</dbReference>
<dbReference type="GO" id="GO:0006950">
    <property type="term" value="P:response to stress"/>
    <property type="evidence" value="ECO:0007669"/>
    <property type="project" value="TreeGrafter"/>
</dbReference>
<evidence type="ECO:0000313" key="4">
    <source>
        <dbReference type="Proteomes" id="UP000254889"/>
    </source>
</evidence>
<dbReference type="RefSeq" id="WP_115690628.1">
    <property type="nucleotide sequence ID" value="NZ_CP031417.1"/>
</dbReference>
<dbReference type="Pfam" id="PF01047">
    <property type="entry name" value="MarR"/>
    <property type="match status" value="1"/>
</dbReference>
<dbReference type="Proteomes" id="UP000254889">
    <property type="component" value="Chromosome"/>
</dbReference>
<dbReference type="GO" id="GO:0003700">
    <property type="term" value="F:DNA-binding transcription factor activity"/>
    <property type="evidence" value="ECO:0007669"/>
    <property type="project" value="InterPro"/>
</dbReference>
<feature type="domain" description="HTH marR-type" evidence="2">
    <location>
        <begin position="42"/>
        <end position="180"/>
    </location>
</feature>
<dbReference type="OrthoDB" id="8255121at2"/>
<organism evidence="3 4">
    <name type="scientific">Pseudolabrys taiwanensis</name>
    <dbReference type="NCBI Taxonomy" id="331696"/>
    <lineage>
        <taxon>Bacteria</taxon>
        <taxon>Pseudomonadati</taxon>
        <taxon>Pseudomonadota</taxon>
        <taxon>Alphaproteobacteria</taxon>
        <taxon>Hyphomicrobiales</taxon>
        <taxon>Xanthobacteraceae</taxon>
        <taxon>Pseudolabrys</taxon>
    </lineage>
</organism>
<evidence type="ECO:0000259" key="2">
    <source>
        <dbReference type="PROSITE" id="PS50995"/>
    </source>
</evidence>
<dbReference type="Gene3D" id="1.10.10.10">
    <property type="entry name" value="Winged helix-like DNA-binding domain superfamily/Winged helix DNA-binding domain"/>
    <property type="match status" value="1"/>
</dbReference>
<dbReference type="EMBL" id="CP031417">
    <property type="protein sequence ID" value="AXK80716.1"/>
    <property type="molecule type" value="Genomic_DNA"/>
</dbReference>
<dbReference type="SUPFAM" id="SSF46785">
    <property type="entry name" value="Winged helix' DNA-binding domain"/>
    <property type="match status" value="1"/>
</dbReference>
<sequence>MAAPARKRSGAQAQPPARKGARRAPTIPLTVSRPELLVNGSDAEFRQLVHNLFGFMALHERIRAGHGKTMGLAGVEYTVLISILHLAAKGEVNVKTVADHLHLSGAFITTTTRKLLQLGLIHKTMDTVDRRRVTLTVSSKGRAALEKLAPIQRRINDTEFGCLSREEFRALNSLLERMIACGDRAVALQTYLLSGNTPEDLDAID</sequence>
<dbReference type="KEGG" id="ptaw:DW352_09465"/>
<dbReference type="SMART" id="SM00347">
    <property type="entry name" value="HTH_MARR"/>
    <property type="match status" value="1"/>
</dbReference>
<feature type="region of interest" description="Disordered" evidence="1">
    <location>
        <begin position="1"/>
        <end position="26"/>
    </location>
</feature>
<evidence type="ECO:0000256" key="1">
    <source>
        <dbReference type="SAM" id="MobiDB-lite"/>
    </source>
</evidence>
<dbReference type="InterPro" id="IPR039422">
    <property type="entry name" value="MarR/SlyA-like"/>
</dbReference>
<reference evidence="3 4" key="1">
    <citation type="submission" date="2018-07" db="EMBL/GenBank/DDBJ databases">
        <authorList>
            <person name="Quirk P.G."/>
            <person name="Krulwich T.A."/>
        </authorList>
    </citation>
    <scope>NUCLEOTIDE SEQUENCE [LARGE SCALE GENOMIC DNA]</scope>
    <source>
        <strain evidence="3 4">CC-BB4</strain>
    </source>
</reference>
<accession>A0A345ZUW9</accession>
<dbReference type="PROSITE" id="PS50995">
    <property type="entry name" value="HTH_MARR_2"/>
    <property type="match status" value="1"/>
</dbReference>
<gene>
    <name evidence="3" type="ORF">DW352_09465</name>
</gene>
<keyword evidence="4" id="KW-1185">Reference proteome</keyword>
<dbReference type="InterPro" id="IPR000835">
    <property type="entry name" value="HTH_MarR-typ"/>
</dbReference>
<protein>
    <submittedName>
        <fullName evidence="3">MarR family transcriptional regulator</fullName>
    </submittedName>
</protein>
<dbReference type="AlphaFoldDB" id="A0A345ZUW9"/>
<dbReference type="InterPro" id="IPR036390">
    <property type="entry name" value="WH_DNA-bd_sf"/>
</dbReference>
<dbReference type="InterPro" id="IPR036388">
    <property type="entry name" value="WH-like_DNA-bd_sf"/>
</dbReference>
<evidence type="ECO:0000313" key="3">
    <source>
        <dbReference type="EMBL" id="AXK80716.1"/>
    </source>
</evidence>
<proteinExistence type="predicted"/>
<name>A0A345ZUW9_9HYPH</name>
<dbReference type="PANTHER" id="PTHR33164">
    <property type="entry name" value="TRANSCRIPTIONAL REGULATOR, MARR FAMILY"/>
    <property type="match status" value="1"/>
</dbReference>